<evidence type="ECO:0000256" key="1">
    <source>
        <dbReference type="SAM" id="Phobius"/>
    </source>
</evidence>
<sequence length="246" mass="27001">MVESNQNQNQDSNLGSRLQQDLKNDLIAGLLVVIPLATTIWLSSLVSKFVLTLVTSVPKQLNPFITLNPLLQDLINLSLGLTVPLLAILLIGLMARNFVGRWLLEFGEGTLSKIPVAGAVYKTLKQLLETFLSNKSNRFRRVVLVEYPREGLYSVGFVTGDVGPSLQPDLEEKLLSVFIPTAPNPTTGWYTLVPESSVKDLDISVEDAFRTIISAGIVNPDEKNNTTNPTFSKLFSQLRASTNTSS</sequence>
<dbReference type="AlphaFoldDB" id="A0A0A2A8U4"/>
<name>A0A0A2A8U4_PROMR</name>
<dbReference type="Pfam" id="PF04367">
    <property type="entry name" value="DUF502"/>
    <property type="match status" value="1"/>
</dbReference>
<comment type="caution">
    <text evidence="2">The sequence shown here is derived from an EMBL/GenBank/DDBJ whole genome shotgun (WGS) entry which is preliminary data.</text>
</comment>
<dbReference type="STRING" id="74545.EU96_0790"/>
<dbReference type="Proteomes" id="UP000030445">
    <property type="component" value="Unassembled WGS sequence"/>
</dbReference>
<gene>
    <name evidence="2" type="ORF">EU96_0790</name>
</gene>
<evidence type="ECO:0000313" key="2">
    <source>
        <dbReference type="EMBL" id="KGF98332.1"/>
    </source>
</evidence>
<proteinExistence type="predicted"/>
<feature type="transmembrane region" description="Helical" evidence="1">
    <location>
        <begin position="26"/>
        <end position="54"/>
    </location>
</feature>
<dbReference type="PANTHER" id="PTHR31876">
    <property type="entry name" value="COV-LIKE PROTEIN 1"/>
    <property type="match status" value="1"/>
</dbReference>
<keyword evidence="1" id="KW-1133">Transmembrane helix</keyword>
<protein>
    <submittedName>
        <fullName evidence="2">Transporter</fullName>
    </submittedName>
</protein>
<organism evidence="2 3">
    <name type="scientific">Prochlorococcus marinus str. MIT 9302</name>
    <dbReference type="NCBI Taxonomy" id="74545"/>
    <lineage>
        <taxon>Bacteria</taxon>
        <taxon>Bacillati</taxon>
        <taxon>Cyanobacteriota</taxon>
        <taxon>Cyanophyceae</taxon>
        <taxon>Synechococcales</taxon>
        <taxon>Prochlorococcaceae</taxon>
        <taxon>Prochlorococcus</taxon>
    </lineage>
</organism>
<dbReference type="RefSeq" id="WP_032526458.1">
    <property type="nucleotide sequence ID" value="NZ_CP138951.1"/>
</dbReference>
<accession>A0A0A2A8U4</accession>
<evidence type="ECO:0000313" key="3">
    <source>
        <dbReference type="Proteomes" id="UP000030445"/>
    </source>
</evidence>
<feature type="transmembrane region" description="Helical" evidence="1">
    <location>
        <begin position="74"/>
        <end position="95"/>
    </location>
</feature>
<dbReference type="PANTHER" id="PTHR31876:SF26">
    <property type="entry name" value="PROTEIN LIKE COV 2"/>
    <property type="match status" value="1"/>
</dbReference>
<reference evidence="3" key="1">
    <citation type="journal article" date="2014" name="Sci. Data">
        <title>Genomes of diverse isolates of the marine cyanobacterium Prochlorococcus.</title>
        <authorList>
            <person name="Biller S."/>
            <person name="Berube P."/>
            <person name="Thompson J."/>
            <person name="Kelly L."/>
            <person name="Roggensack S."/>
            <person name="Awad L."/>
            <person name="Roache-Johnson K."/>
            <person name="Ding H."/>
            <person name="Giovannoni S.J."/>
            <person name="Moore L.R."/>
            <person name="Chisholm S.W."/>
        </authorList>
    </citation>
    <scope>NUCLEOTIDE SEQUENCE [LARGE SCALE GENOMIC DNA]</scope>
    <source>
        <strain evidence="3">MIT 9302</strain>
    </source>
</reference>
<keyword evidence="1" id="KW-0812">Transmembrane</keyword>
<dbReference type="InterPro" id="IPR007462">
    <property type="entry name" value="COV1-like"/>
</dbReference>
<dbReference type="eggNOG" id="COG2928">
    <property type="taxonomic scope" value="Bacteria"/>
</dbReference>
<dbReference type="OrthoDB" id="9780267at2"/>
<dbReference type="EMBL" id="JNAM01000006">
    <property type="protein sequence ID" value="KGF98332.1"/>
    <property type="molecule type" value="Genomic_DNA"/>
</dbReference>
<keyword evidence="1" id="KW-0472">Membrane</keyword>